<organism evidence="2 3">
    <name type="scientific">Phomopsis amygdali</name>
    <name type="common">Fusicoccum amygdali</name>
    <dbReference type="NCBI Taxonomy" id="1214568"/>
    <lineage>
        <taxon>Eukaryota</taxon>
        <taxon>Fungi</taxon>
        <taxon>Dikarya</taxon>
        <taxon>Ascomycota</taxon>
        <taxon>Pezizomycotina</taxon>
        <taxon>Sordariomycetes</taxon>
        <taxon>Sordariomycetidae</taxon>
        <taxon>Diaporthales</taxon>
        <taxon>Diaporthaceae</taxon>
        <taxon>Diaporthe</taxon>
    </lineage>
</organism>
<reference evidence="2" key="1">
    <citation type="submission" date="2023-06" db="EMBL/GenBank/DDBJ databases">
        <authorList>
            <person name="Noh H."/>
        </authorList>
    </citation>
    <scope>NUCLEOTIDE SEQUENCE</scope>
    <source>
        <strain evidence="2">DUCC20226</strain>
    </source>
</reference>
<dbReference type="InterPro" id="IPR011009">
    <property type="entry name" value="Kinase-like_dom_sf"/>
</dbReference>
<evidence type="ECO:0008006" key="4">
    <source>
        <dbReference type="Google" id="ProtNLM"/>
    </source>
</evidence>
<gene>
    <name evidence="2" type="ORF">N8I77_011690</name>
</gene>
<proteinExistence type="predicted"/>
<feature type="region of interest" description="Disordered" evidence="1">
    <location>
        <begin position="1"/>
        <end position="22"/>
    </location>
</feature>
<dbReference type="SUPFAM" id="SSF56112">
    <property type="entry name" value="Protein kinase-like (PK-like)"/>
    <property type="match status" value="1"/>
</dbReference>
<accession>A0AAD9S4N1</accession>
<evidence type="ECO:0000256" key="1">
    <source>
        <dbReference type="SAM" id="MobiDB-lite"/>
    </source>
</evidence>
<comment type="caution">
    <text evidence="2">The sequence shown here is derived from an EMBL/GenBank/DDBJ whole genome shotgun (WGS) entry which is preliminary data.</text>
</comment>
<name>A0AAD9S4N1_PHOAM</name>
<evidence type="ECO:0000313" key="2">
    <source>
        <dbReference type="EMBL" id="KAK2598266.1"/>
    </source>
</evidence>
<dbReference type="AlphaFoldDB" id="A0AAD9S4N1"/>
<dbReference type="Gene3D" id="1.10.510.10">
    <property type="entry name" value="Transferase(Phosphotransferase) domain 1"/>
    <property type="match status" value="1"/>
</dbReference>
<sequence length="341" mass="37997">MARTGRTGPELKPKAAAGSSRVQPLLRNDRDTFTADIGLTLASQVSDAPNTVILLPPEYIHDPDPDSPDASWRQGYEAKRCWKTTVAYEQISSNGVHPHPRLATFIGRDPWTALPILVKPSGPPLNRFLDQNKSAIYDKDSHRIRATYLPLDYKWALHLASALEFVHAQDIVIGDLSTAHCWLSGSRALSLCLVGFLDASFRDRNAGLQYLGGTSSNESFHPLIARQPGSRRSPEPSMQTDLYLWGCIVYELMVGQWPGHQEGLGSSWGDMDQMISSQEWPELERKYLGEVVSKCWTGGYESSQSLQRSLLEFLQAEGWQVEAGDDLQFDPSPLFPETAIR</sequence>
<keyword evidence="3" id="KW-1185">Reference proteome</keyword>
<evidence type="ECO:0000313" key="3">
    <source>
        <dbReference type="Proteomes" id="UP001265746"/>
    </source>
</evidence>
<protein>
    <recommendedName>
        <fullName evidence="4">Protein kinase domain-containing protein</fullName>
    </recommendedName>
</protein>
<dbReference type="Proteomes" id="UP001265746">
    <property type="component" value="Unassembled WGS sequence"/>
</dbReference>
<dbReference type="EMBL" id="JAUJFL010000008">
    <property type="protein sequence ID" value="KAK2598266.1"/>
    <property type="molecule type" value="Genomic_DNA"/>
</dbReference>